<name>A0AB39XYR1_9ACTN</name>
<dbReference type="AlphaFoldDB" id="A0AB39XYR1"/>
<evidence type="ECO:0008006" key="2">
    <source>
        <dbReference type="Google" id="ProtNLM"/>
    </source>
</evidence>
<sequence>MIDSVAALLASDNAWSLRVRDRLNALPPELVALVLHLGTTPEWWNHRHAVNGEWKRQVKAHLKTTGADSLVRDAVRELARDGSFHEETPQVLAHRADSPLDPRTRAAVRARTKGLAVGFLLAAGQLRADDGVGVDLALVGRKNSQAMDTWYLPDNALAGAAFTALGDLAGPDAMEHLWVLYSAVPTSTPARPTLVRAVKRAAKRRRIPADGLAERTVPRHGLGPDGALRMAPPGTGAEWINTWTDTLVTLGADGRVTLTWLDAADGPVPTRAPFPLPRHYAKSGLTDSITIARNVARRIEATADEETRRLTDPAMTTRSWPWGEWVRYYRDHPITGIVTRRLNWQYLLPGETAPRPLDPRTPIDALPADAEVTLVSTRLAAAGAPGLAPTDRAVG</sequence>
<reference evidence="1" key="1">
    <citation type="submission" date="2024-08" db="EMBL/GenBank/DDBJ databases">
        <authorList>
            <person name="Yu S.T."/>
        </authorList>
    </citation>
    <scope>NUCLEOTIDE SEQUENCE</scope>
    <source>
        <strain evidence="1">R33</strain>
    </source>
</reference>
<evidence type="ECO:0000313" key="1">
    <source>
        <dbReference type="EMBL" id="XDV61872.1"/>
    </source>
</evidence>
<protein>
    <recommendedName>
        <fullName evidence="2">DUF4132 domain-containing protein</fullName>
    </recommendedName>
</protein>
<proteinExistence type="predicted"/>
<dbReference type="EMBL" id="CP165727">
    <property type="protein sequence ID" value="XDV61872.1"/>
    <property type="molecule type" value="Genomic_DNA"/>
</dbReference>
<accession>A0AB39XYR1</accession>
<organism evidence="1">
    <name type="scientific">Streptomyces sp. R33</name>
    <dbReference type="NCBI Taxonomy" id="3238629"/>
    <lineage>
        <taxon>Bacteria</taxon>
        <taxon>Bacillati</taxon>
        <taxon>Actinomycetota</taxon>
        <taxon>Actinomycetes</taxon>
        <taxon>Kitasatosporales</taxon>
        <taxon>Streptomycetaceae</taxon>
        <taxon>Streptomyces</taxon>
    </lineage>
</organism>
<gene>
    <name evidence="1" type="ORF">AB5J51_02430</name>
</gene>
<dbReference type="RefSeq" id="WP_369776614.1">
    <property type="nucleotide sequence ID" value="NZ_CP165727.1"/>
</dbReference>